<keyword evidence="7" id="KW-0449">Lipoprotein</keyword>
<dbReference type="NCBIfam" id="TIGR02887">
    <property type="entry name" value="spore_ger_x_C"/>
    <property type="match status" value="1"/>
</dbReference>
<evidence type="ECO:0000256" key="4">
    <source>
        <dbReference type="ARBA" id="ARBA00022729"/>
    </source>
</evidence>
<keyword evidence="4" id="KW-0732">Signal</keyword>
<gene>
    <name evidence="10" type="ORF">J2S19_004805</name>
</gene>
<dbReference type="InterPro" id="IPR057336">
    <property type="entry name" value="GerAC_N"/>
</dbReference>
<keyword evidence="3" id="KW-0309">Germination</keyword>
<evidence type="ECO:0000256" key="2">
    <source>
        <dbReference type="ARBA" id="ARBA00007886"/>
    </source>
</evidence>
<dbReference type="Proteomes" id="UP001234495">
    <property type="component" value="Unassembled WGS sequence"/>
</dbReference>
<evidence type="ECO:0000259" key="9">
    <source>
        <dbReference type="Pfam" id="PF25198"/>
    </source>
</evidence>
<dbReference type="PANTHER" id="PTHR35789:SF1">
    <property type="entry name" value="SPORE GERMINATION PROTEIN B3"/>
    <property type="match status" value="1"/>
</dbReference>
<sequence length="400" mass="44913">MNKWLLFIICSMFFLTGCWDRKEIEERATILGLAIDIAEDEEEQSSITHPDDIQIPTSNIGNIKVTAQLAVPGQIPLGPSQGESGSSSQDKVWVVEGVGHTMDDAIQALQQQLAHKVFFGQLQVVILSENVAEKGINHINEFLRRRPEIRRTAWMAVNENNAAKTMRAAPKLERIPAIYLSTVFEEAVRMGKLPNCDLGTFWVGTSNIGQDGFLPYITVKSKENIEISGLAFFSNSKMAGKTQPYQIAYANELIGNNPGGAVGLIKLDEEKAIMFQSTNRSAKYEVSLKNGRPEFNVNVRIKGIIREKNTNKLKIDDEKTLAHIEKVATAQLEKEYRRLIEETKEKRSDIFGFGEYVRGELPAYWDQEIKTTAKWKELYKDLKVHVKANVKIEGVGLKAS</sequence>
<proteinExistence type="inferred from homology"/>
<evidence type="ECO:0000256" key="6">
    <source>
        <dbReference type="ARBA" id="ARBA00023139"/>
    </source>
</evidence>
<evidence type="ECO:0000256" key="3">
    <source>
        <dbReference type="ARBA" id="ARBA00022544"/>
    </source>
</evidence>
<feature type="domain" description="Spore germination protein N-terminal" evidence="9">
    <location>
        <begin position="20"/>
        <end position="219"/>
    </location>
</feature>
<dbReference type="RefSeq" id="WP_307346828.1">
    <property type="nucleotide sequence ID" value="NZ_JAUSUD010000041.1"/>
</dbReference>
<feature type="domain" description="Spore germination GerAC-like C-terminal" evidence="8">
    <location>
        <begin position="228"/>
        <end position="396"/>
    </location>
</feature>
<keyword evidence="6" id="KW-0564">Palmitate</keyword>
<reference evidence="10 11" key="1">
    <citation type="submission" date="2023-07" db="EMBL/GenBank/DDBJ databases">
        <title>Genomic Encyclopedia of Type Strains, Phase IV (KMG-IV): sequencing the most valuable type-strain genomes for metagenomic binning, comparative biology and taxonomic classification.</title>
        <authorList>
            <person name="Goeker M."/>
        </authorList>
    </citation>
    <scope>NUCLEOTIDE SEQUENCE [LARGE SCALE GENOMIC DNA]</scope>
    <source>
        <strain evidence="10 11">DSM 29005</strain>
    </source>
</reference>
<evidence type="ECO:0000259" key="8">
    <source>
        <dbReference type="Pfam" id="PF05504"/>
    </source>
</evidence>
<keyword evidence="5" id="KW-0472">Membrane</keyword>
<dbReference type="PANTHER" id="PTHR35789">
    <property type="entry name" value="SPORE GERMINATION PROTEIN B3"/>
    <property type="match status" value="1"/>
</dbReference>
<comment type="caution">
    <text evidence="10">The sequence shown here is derived from an EMBL/GenBank/DDBJ whole genome shotgun (WGS) entry which is preliminary data.</text>
</comment>
<keyword evidence="11" id="KW-1185">Reference proteome</keyword>
<organism evidence="10 11">
    <name type="scientific">Metabacillus malikii</name>
    <dbReference type="NCBI Taxonomy" id="1504265"/>
    <lineage>
        <taxon>Bacteria</taxon>
        <taxon>Bacillati</taxon>
        <taxon>Bacillota</taxon>
        <taxon>Bacilli</taxon>
        <taxon>Bacillales</taxon>
        <taxon>Bacillaceae</taxon>
        <taxon>Metabacillus</taxon>
    </lineage>
</organism>
<dbReference type="Pfam" id="PF25198">
    <property type="entry name" value="Spore_GerAC_N"/>
    <property type="match status" value="1"/>
</dbReference>
<comment type="subcellular location">
    <subcellularLocation>
        <location evidence="1">Membrane</location>
        <topology evidence="1">Lipid-anchor</topology>
    </subcellularLocation>
</comment>
<dbReference type="Pfam" id="PF05504">
    <property type="entry name" value="Spore_GerAC"/>
    <property type="match status" value="1"/>
</dbReference>
<comment type="similarity">
    <text evidence="2">Belongs to the GerABKC lipoprotein family.</text>
</comment>
<evidence type="ECO:0000256" key="1">
    <source>
        <dbReference type="ARBA" id="ARBA00004635"/>
    </source>
</evidence>
<evidence type="ECO:0000256" key="7">
    <source>
        <dbReference type="ARBA" id="ARBA00023288"/>
    </source>
</evidence>
<evidence type="ECO:0000313" key="11">
    <source>
        <dbReference type="Proteomes" id="UP001234495"/>
    </source>
</evidence>
<dbReference type="InterPro" id="IPR046953">
    <property type="entry name" value="Spore_GerAC-like_C"/>
</dbReference>
<dbReference type="PROSITE" id="PS51257">
    <property type="entry name" value="PROKAR_LIPOPROTEIN"/>
    <property type="match status" value="1"/>
</dbReference>
<dbReference type="Gene3D" id="3.30.300.210">
    <property type="entry name" value="Nutrient germinant receptor protein C, domain 3"/>
    <property type="match status" value="1"/>
</dbReference>
<name>A0ABT9ZME3_9BACI</name>
<protein>
    <submittedName>
        <fullName evidence="10">Spore germination protein KC</fullName>
    </submittedName>
</protein>
<evidence type="ECO:0000256" key="5">
    <source>
        <dbReference type="ARBA" id="ARBA00023136"/>
    </source>
</evidence>
<dbReference type="InterPro" id="IPR008844">
    <property type="entry name" value="Spore_GerAC-like"/>
</dbReference>
<dbReference type="EMBL" id="JAUSUD010000041">
    <property type="protein sequence ID" value="MDQ0233458.1"/>
    <property type="molecule type" value="Genomic_DNA"/>
</dbReference>
<dbReference type="InterPro" id="IPR038501">
    <property type="entry name" value="Spore_GerAC_C_sf"/>
</dbReference>
<accession>A0ABT9ZME3</accession>
<evidence type="ECO:0000313" key="10">
    <source>
        <dbReference type="EMBL" id="MDQ0233458.1"/>
    </source>
</evidence>